<reference evidence="2 3" key="1">
    <citation type="journal article" date="2016" name="Mol. Biol. Evol.">
        <title>Comparative Genomics of Early-Diverging Mushroom-Forming Fungi Provides Insights into the Origins of Lignocellulose Decay Capabilities.</title>
        <authorList>
            <person name="Nagy L.G."/>
            <person name="Riley R."/>
            <person name="Tritt A."/>
            <person name="Adam C."/>
            <person name="Daum C."/>
            <person name="Floudas D."/>
            <person name="Sun H."/>
            <person name="Yadav J.S."/>
            <person name="Pangilinan J."/>
            <person name="Larsson K.H."/>
            <person name="Matsuura K."/>
            <person name="Barry K."/>
            <person name="Labutti K."/>
            <person name="Kuo R."/>
            <person name="Ohm R.A."/>
            <person name="Bhattacharya S.S."/>
            <person name="Shirouzu T."/>
            <person name="Yoshinaga Y."/>
            <person name="Martin F.M."/>
            <person name="Grigoriev I.V."/>
            <person name="Hibbett D.S."/>
        </authorList>
    </citation>
    <scope>NUCLEOTIDE SEQUENCE [LARGE SCALE GENOMIC DNA]</scope>
    <source>
        <strain evidence="2 3">HHB12029</strain>
    </source>
</reference>
<accession>A0A165QDE0</accession>
<feature type="transmembrane region" description="Helical" evidence="1">
    <location>
        <begin position="132"/>
        <end position="149"/>
    </location>
</feature>
<keyword evidence="1" id="KW-0472">Membrane</keyword>
<gene>
    <name evidence="2" type="ORF">EXIGLDRAFT_151777</name>
</gene>
<name>A0A165QDE0_EXIGL</name>
<evidence type="ECO:0000256" key="1">
    <source>
        <dbReference type="SAM" id="Phobius"/>
    </source>
</evidence>
<dbReference type="EMBL" id="KV425883">
    <property type="protein sequence ID" value="KZW03443.1"/>
    <property type="molecule type" value="Genomic_DNA"/>
</dbReference>
<organism evidence="2 3">
    <name type="scientific">Exidia glandulosa HHB12029</name>
    <dbReference type="NCBI Taxonomy" id="1314781"/>
    <lineage>
        <taxon>Eukaryota</taxon>
        <taxon>Fungi</taxon>
        <taxon>Dikarya</taxon>
        <taxon>Basidiomycota</taxon>
        <taxon>Agaricomycotina</taxon>
        <taxon>Agaricomycetes</taxon>
        <taxon>Auriculariales</taxon>
        <taxon>Exidiaceae</taxon>
        <taxon>Exidia</taxon>
    </lineage>
</organism>
<dbReference type="AlphaFoldDB" id="A0A165QDE0"/>
<evidence type="ECO:0000313" key="3">
    <source>
        <dbReference type="Proteomes" id="UP000077266"/>
    </source>
</evidence>
<keyword evidence="3" id="KW-1185">Reference proteome</keyword>
<proteinExistence type="predicted"/>
<keyword evidence="1" id="KW-1133">Transmembrane helix</keyword>
<evidence type="ECO:0000313" key="2">
    <source>
        <dbReference type="EMBL" id="KZW03443.1"/>
    </source>
</evidence>
<feature type="transmembrane region" description="Helical" evidence="1">
    <location>
        <begin position="60"/>
        <end position="85"/>
    </location>
</feature>
<dbReference type="InParanoid" id="A0A165QDE0"/>
<protein>
    <submittedName>
        <fullName evidence="2">Uncharacterized protein</fullName>
    </submittedName>
</protein>
<keyword evidence="1" id="KW-0812">Transmembrane</keyword>
<sequence length="200" mass="21445">MCSVWGSELLTSRPRSGPLFSKFVFGCDCCTLLAAGRMGWSCCCVALLNEHLFAIKVLKSAVKISVAGSVFGALFGALCASPVAYTNVRVTKGNVSCAWSASLATAHNVSRASLSVLCACASSGEGLIHSSLTRLAGILLLSSASIFICRRRMCREARQMGLAAKSSVRSRSFVLVQSRCDCRMQREDWRSGLRERSSCV</sequence>
<dbReference type="Proteomes" id="UP000077266">
    <property type="component" value="Unassembled WGS sequence"/>
</dbReference>